<feature type="binding site" evidence="4">
    <location>
        <position position="111"/>
    </location>
    <ligand>
        <name>substrate</name>
    </ligand>
</feature>
<evidence type="ECO:0000256" key="4">
    <source>
        <dbReference type="PIRSR" id="PIRSR015582-1"/>
    </source>
</evidence>
<feature type="binding site" evidence="5">
    <location>
        <position position="111"/>
    </location>
    <ligand>
        <name>Mg(2+)</name>
        <dbReference type="ChEBI" id="CHEBI:18420"/>
    </ligand>
</feature>
<dbReference type="PANTHER" id="PTHR32308:SF10">
    <property type="entry name" value="CITRATE LYASE SUBUNIT BETA"/>
    <property type="match status" value="1"/>
</dbReference>
<dbReference type="Gene3D" id="3.20.20.60">
    <property type="entry name" value="Phosphoenolpyruvate-binding domains"/>
    <property type="match status" value="1"/>
</dbReference>
<dbReference type="EMBL" id="QJSX01000015">
    <property type="protein sequence ID" value="PYE51144.1"/>
    <property type="molecule type" value="Genomic_DNA"/>
</dbReference>
<dbReference type="PANTHER" id="PTHR32308">
    <property type="entry name" value="LYASE BETA SUBUNIT, PUTATIVE (AFU_ORTHOLOGUE AFUA_4G13030)-RELATED"/>
    <property type="match status" value="1"/>
</dbReference>
<dbReference type="InterPro" id="IPR011206">
    <property type="entry name" value="Citrate_lyase_beta/mcl1/mcl2"/>
</dbReference>
<reference evidence="7 8" key="1">
    <citation type="submission" date="2018-06" db="EMBL/GenBank/DDBJ databases">
        <title>Genomic Encyclopedia of Type Strains, Phase IV (KMG-IV): sequencing the most valuable type-strain genomes for metagenomic binning, comparative biology and taxonomic classification.</title>
        <authorList>
            <person name="Goeker M."/>
        </authorList>
    </citation>
    <scope>NUCLEOTIDE SEQUENCE [LARGE SCALE GENOMIC DNA]</scope>
    <source>
        <strain evidence="7 8">DSM 18048</strain>
    </source>
</reference>
<evidence type="ECO:0000313" key="8">
    <source>
        <dbReference type="Proteomes" id="UP000248326"/>
    </source>
</evidence>
<protein>
    <submittedName>
        <fullName evidence="7">Citrate lyase subunit beta/citryl-CoA lyase</fullName>
    </submittedName>
</protein>
<dbReference type="Pfam" id="PF03328">
    <property type="entry name" value="HpcH_HpaI"/>
    <property type="match status" value="1"/>
</dbReference>
<feature type="binding site" evidence="4">
    <location>
        <position position="62"/>
    </location>
    <ligand>
        <name>substrate</name>
    </ligand>
</feature>
<evidence type="ECO:0000259" key="6">
    <source>
        <dbReference type="Pfam" id="PF03328"/>
    </source>
</evidence>
<dbReference type="InterPro" id="IPR005000">
    <property type="entry name" value="Aldolase/citrate-lyase_domain"/>
</dbReference>
<feature type="binding site" evidence="5">
    <location>
        <position position="137"/>
    </location>
    <ligand>
        <name>Mg(2+)</name>
        <dbReference type="ChEBI" id="CHEBI:18420"/>
    </ligand>
</feature>
<evidence type="ECO:0000256" key="1">
    <source>
        <dbReference type="ARBA" id="ARBA00001946"/>
    </source>
</evidence>
<dbReference type="GO" id="GO:0006107">
    <property type="term" value="P:oxaloacetate metabolic process"/>
    <property type="evidence" value="ECO:0007669"/>
    <property type="project" value="TreeGrafter"/>
</dbReference>
<evidence type="ECO:0000256" key="5">
    <source>
        <dbReference type="PIRSR" id="PIRSR015582-2"/>
    </source>
</evidence>
<dbReference type="Proteomes" id="UP000248326">
    <property type="component" value="Unassembled WGS sequence"/>
</dbReference>
<gene>
    <name evidence="7" type="ORF">DES52_11576</name>
</gene>
<dbReference type="PIRSF" id="PIRSF015582">
    <property type="entry name" value="Cit_lyase_B"/>
    <property type="match status" value="1"/>
</dbReference>
<dbReference type="InterPro" id="IPR040442">
    <property type="entry name" value="Pyrv_kinase-like_dom_sf"/>
</dbReference>
<dbReference type="RefSeq" id="WP_110888051.1">
    <property type="nucleotide sequence ID" value="NZ_QJSX01000015.1"/>
</dbReference>
<comment type="cofactor">
    <cofactor evidence="1">
        <name>Mg(2+)</name>
        <dbReference type="ChEBI" id="CHEBI:18420"/>
    </cofactor>
</comment>
<sequence length="271" mass="29812">MHRSALYVPADNTRALEKARILTPDVLILDLEDGVAPEHKTRARENVREALASLHGRRVVVRMNGLDTPWGDDDLQLLLELGPHAIMLPKAEKVEDVRSLSVSVPVWLTIETPLGVLRAEELARERGVACLVMGTSDLVTDLRAKAAPNREALLYALSHVVLVARAYGRVVLDGVSLDVQDMQGFEAQCQQGRALGFDGKTLIHPSQIEPCHRVFGPTEDDVGRAHELLAVWKEARAGGKSVAVLHGRLVENLHAAEAREVLRLAEELERN</sequence>
<evidence type="ECO:0000313" key="7">
    <source>
        <dbReference type="EMBL" id="PYE51144.1"/>
    </source>
</evidence>
<keyword evidence="8" id="KW-1185">Reference proteome</keyword>
<evidence type="ECO:0000256" key="3">
    <source>
        <dbReference type="ARBA" id="ARBA00022842"/>
    </source>
</evidence>
<organism evidence="7 8">
    <name type="scientific">Deinococcus yavapaiensis KR-236</name>
    <dbReference type="NCBI Taxonomy" id="694435"/>
    <lineage>
        <taxon>Bacteria</taxon>
        <taxon>Thermotogati</taxon>
        <taxon>Deinococcota</taxon>
        <taxon>Deinococci</taxon>
        <taxon>Deinococcales</taxon>
        <taxon>Deinococcaceae</taxon>
        <taxon>Deinococcus</taxon>
    </lineage>
</organism>
<dbReference type="OrthoDB" id="9786940at2"/>
<keyword evidence="2 5" id="KW-0479">Metal-binding</keyword>
<dbReference type="GO" id="GO:0016829">
    <property type="term" value="F:lyase activity"/>
    <property type="evidence" value="ECO:0007669"/>
    <property type="project" value="UniProtKB-KW"/>
</dbReference>
<dbReference type="GO" id="GO:0000287">
    <property type="term" value="F:magnesium ion binding"/>
    <property type="evidence" value="ECO:0007669"/>
    <property type="project" value="TreeGrafter"/>
</dbReference>
<keyword evidence="3 5" id="KW-0460">Magnesium</keyword>
<accession>A0A318S2U4</accession>
<feature type="domain" description="HpcH/HpaI aldolase/citrate lyase" evidence="6">
    <location>
        <begin position="3"/>
        <end position="205"/>
    </location>
</feature>
<dbReference type="InterPro" id="IPR015813">
    <property type="entry name" value="Pyrv/PenolPyrv_kinase-like_dom"/>
</dbReference>
<dbReference type="AlphaFoldDB" id="A0A318S2U4"/>
<dbReference type="SUPFAM" id="SSF51621">
    <property type="entry name" value="Phosphoenolpyruvate/pyruvate domain"/>
    <property type="match status" value="1"/>
</dbReference>
<comment type="caution">
    <text evidence="7">The sequence shown here is derived from an EMBL/GenBank/DDBJ whole genome shotgun (WGS) entry which is preliminary data.</text>
</comment>
<evidence type="ECO:0000256" key="2">
    <source>
        <dbReference type="ARBA" id="ARBA00022723"/>
    </source>
</evidence>
<name>A0A318S2U4_9DEIO</name>
<proteinExistence type="predicted"/>
<keyword evidence="7" id="KW-0456">Lyase</keyword>